<dbReference type="InterPro" id="IPR012373">
    <property type="entry name" value="Ferrdict_sens_TM"/>
</dbReference>
<dbReference type="EMBL" id="QSKL01000002">
    <property type="protein sequence ID" value="RHE61268.1"/>
    <property type="molecule type" value="Genomic_DNA"/>
</dbReference>
<reference evidence="8" key="5">
    <citation type="submission" date="2023-10" db="EMBL/GenBank/DDBJ databases">
        <title>Genome of Potential pathogenic bacteria in Crohn's disease.</title>
        <authorList>
            <person name="Rodriguez-Palacios A."/>
        </authorList>
    </citation>
    <scope>NUCLEOTIDE SEQUENCE</scope>
    <source>
        <strain evidence="8">CavFT-hAR50</strain>
    </source>
</reference>
<feature type="transmembrane region" description="Helical" evidence="1">
    <location>
        <begin position="46"/>
        <end position="66"/>
    </location>
</feature>
<dbReference type="EMBL" id="WCTR01000010">
    <property type="protein sequence ID" value="KAB4211088.1"/>
    <property type="molecule type" value="Genomic_DNA"/>
</dbReference>
<organism evidence="15 22">
    <name type="scientific">Bacteroides uniformis</name>
    <dbReference type="NCBI Taxonomy" id="820"/>
    <lineage>
        <taxon>Bacteria</taxon>
        <taxon>Pseudomonadati</taxon>
        <taxon>Bacteroidota</taxon>
        <taxon>Bacteroidia</taxon>
        <taxon>Bacteroidales</taxon>
        <taxon>Bacteroidaceae</taxon>
        <taxon>Bacteroides</taxon>
    </lineage>
</organism>
<evidence type="ECO:0000313" key="8">
    <source>
        <dbReference type="EMBL" id="MDU0244903.1"/>
    </source>
</evidence>
<dbReference type="RefSeq" id="WP_005831732.1">
    <property type="nucleotide sequence ID" value="NZ_CACRTC010000017.1"/>
</dbReference>
<dbReference type="PIRSF" id="PIRSF018266">
    <property type="entry name" value="FecR"/>
    <property type="match status" value="1"/>
</dbReference>
<dbReference type="Pfam" id="PF04773">
    <property type="entry name" value="FecR"/>
    <property type="match status" value="1"/>
</dbReference>
<sequence>MMEVDKKKTRTDEAWVRLYARFETDCLLPADAEHASATHRRLYLKWGSVSAAVIAGIVCFAAWWAVPEQGGDSRSLLTEENREKPTLVKTLEDGSVVYLAQESTLKYPEHFAEDKREVNLQGEAFFDVAKKPEQAFTIETARVRVEVLGTAFNVRSNEGVPFSLSVKRGKVKVLLKQEEQTVFVEAGETVILQGGSLLVSETENPELFDRYTSNIRFKDECLEDVLRAINKESAGWQIEAASPTLGKRRLTVEFSNNSPESVAELICWTFDLKCTRQGNRLILSEQ</sequence>
<keyword evidence="1" id="KW-0472">Membrane</keyword>
<dbReference type="PANTHER" id="PTHR30273:SF2">
    <property type="entry name" value="PROTEIN FECR"/>
    <property type="match status" value="1"/>
</dbReference>
<dbReference type="Proteomes" id="UP000462376">
    <property type="component" value="Unassembled WGS sequence"/>
</dbReference>
<dbReference type="Proteomes" id="UP000283766">
    <property type="component" value="Unassembled WGS sequence"/>
</dbReference>
<dbReference type="GO" id="GO:0016989">
    <property type="term" value="F:sigma factor antagonist activity"/>
    <property type="evidence" value="ECO:0007669"/>
    <property type="project" value="TreeGrafter"/>
</dbReference>
<dbReference type="EMBL" id="MNQU01000051">
    <property type="protein sequence ID" value="OKZ38974.1"/>
    <property type="molecule type" value="Genomic_DNA"/>
</dbReference>
<protein>
    <submittedName>
        <fullName evidence="9">Anti-sigma factor</fullName>
    </submittedName>
    <submittedName>
        <fullName evidence="7">FecR domain-containing protein</fullName>
    </submittedName>
    <submittedName>
        <fullName evidence="15">FecR family protein</fullName>
    </submittedName>
</protein>
<dbReference type="STRING" id="820.ERS852554_02285"/>
<dbReference type="Gene3D" id="3.55.50.30">
    <property type="match status" value="1"/>
</dbReference>
<keyword evidence="1" id="KW-1133">Transmembrane helix</keyword>
<dbReference type="EMBL" id="QSHA01000003">
    <property type="protein sequence ID" value="RHB75540.1"/>
    <property type="molecule type" value="Genomic_DNA"/>
</dbReference>
<dbReference type="EMBL" id="QRJL01000001">
    <property type="protein sequence ID" value="RHH34852.1"/>
    <property type="molecule type" value="Genomic_DNA"/>
</dbReference>
<dbReference type="Proteomes" id="UP000283601">
    <property type="component" value="Unassembled WGS sequence"/>
</dbReference>
<dbReference type="Proteomes" id="UP001181247">
    <property type="component" value="Unassembled WGS sequence"/>
</dbReference>
<evidence type="ECO:0000313" key="14">
    <source>
        <dbReference type="EMBL" id="RHE19645.1"/>
    </source>
</evidence>
<evidence type="ECO:0000313" key="25">
    <source>
        <dbReference type="Proteomes" id="UP000432488"/>
    </source>
</evidence>
<dbReference type="EMBL" id="QRZC01000010">
    <property type="protein sequence ID" value="RGV42241.1"/>
    <property type="molecule type" value="Genomic_DNA"/>
</dbReference>
<dbReference type="Proteomes" id="UP000284640">
    <property type="component" value="Unassembled WGS sequence"/>
</dbReference>
<evidence type="ECO:0000313" key="17">
    <source>
        <dbReference type="Proteomes" id="UP000186549"/>
    </source>
</evidence>
<reference evidence="25 26" key="3">
    <citation type="journal article" date="2019" name="Nat. Med.">
        <title>A library of human gut bacterial isolates paired with longitudinal multiomics data enables mechanistic microbiome research.</title>
        <authorList>
            <person name="Poyet M."/>
            <person name="Groussin M."/>
            <person name="Gibbons S.M."/>
            <person name="Avila-Pacheco J."/>
            <person name="Jiang X."/>
            <person name="Kearney S.M."/>
            <person name="Perrotta A.R."/>
            <person name="Berdy B."/>
            <person name="Zhao S."/>
            <person name="Lieberman T.D."/>
            <person name="Swanson P.K."/>
            <person name="Smith M."/>
            <person name="Roesemann S."/>
            <person name="Alexander J.E."/>
            <person name="Rich S.A."/>
            <person name="Livny J."/>
            <person name="Vlamakis H."/>
            <person name="Clish C."/>
            <person name="Bullock K."/>
            <person name="Deik A."/>
            <person name="Scott J."/>
            <person name="Pierce K.A."/>
            <person name="Xavier R.J."/>
            <person name="Alm E.J."/>
        </authorList>
    </citation>
    <scope>NUCLEOTIDE SEQUENCE [LARGE SCALE GENOMIC DNA]</scope>
    <source>
        <strain evidence="5 28">BIOML-A11</strain>
        <strain evidence="4 26">BIOML-A27</strain>
        <strain evidence="3 25">BIOML-A42</strain>
        <strain evidence="6 27">BIOML-A5</strain>
    </source>
</reference>
<evidence type="ECO:0000313" key="4">
    <source>
        <dbReference type="EMBL" id="KAB4168016.1"/>
    </source>
</evidence>
<evidence type="ECO:0000313" key="13">
    <source>
        <dbReference type="EMBL" id="RHB75540.1"/>
    </source>
</evidence>
<reference evidence="9 17" key="1">
    <citation type="journal article" date="2016" name="Nat. Biotechnol.">
        <title>Measurement of bacterial replication rates in microbial communities.</title>
        <authorList>
            <person name="Brown C.T."/>
            <person name="Olm M.R."/>
            <person name="Thomas B.C."/>
            <person name="Banfield J.F."/>
        </authorList>
    </citation>
    <scope>NUCLEOTIDE SEQUENCE [LARGE SCALE GENOMIC DNA]</scope>
    <source>
        <strain evidence="9">45_41</strain>
    </source>
</reference>
<evidence type="ECO:0000313" key="9">
    <source>
        <dbReference type="EMBL" id="OKZ38974.1"/>
    </source>
</evidence>
<dbReference type="GeneID" id="99752870"/>
<evidence type="ECO:0000313" key="26">
    <source>
        <dbReference type="Proteomes" id="UP000433928"/>
    </source>
</evidence>
<dbReference type="Proteomes" id="UP000186549">
    <property type="component" value="Unassembled WGS sequence"/>
</dbReference>
<proteinExistence type="predicted"/>
<dbReference type="PATRIC" id="fig|820.27.peg.1711"/>
<dbReference type="Gene3D" id="2.60.120.1440">
    <property type="match status" value="1"/>
</dbReference>
<evidence type="ECO:0000313" key="28">
    <source>
        <dbReference type="Proteomes" id="UP000466952"/>
    </source>
</evidence>
<dbReference type="Proteomes" id="UP000260844">
    <property type="component" value="Unassembled WGS sequence"/>
</dbReference>
<dbReference type="EMBL" id="QSRK01000006">
    <property type="protein sequence ID" value="RGL15757.1"/>
    <property type="molecule type" value="Genomic_DNA"/>
</dbReference>
<keyword evidence="1" id="KW-0812">Transmembrane</keyword>
<dbReference type="EMBL" id="JAWDEU010000002">
    <property type="protein sequence ID" value="MDU0244903.1"/>
    <property type="molecule type" value="Genomic_DNA"/>
</dbReference>
<evidence type="ECO:0000313" key="12">
    <source>
        <dbReference type="EMBL" id="RGV42241.1"/>
    </source>
</evidence>
<dbReference type="EMBL" id="WCTL01000018">
    <property type="protein sequence ID" value="KAB4232475.1"/>
    <property type="molecule type" value="Genomic_DNA"/>
</dbReference>
<evidence type="ECO:0000313" key="27">
    <source>
        <dbReference type="Proteomes" id="UP000462376"/>
    </source>
</evidence>
<dbReference type="Proteomes" id="UP000285343">
    <property type="component" value="Unassembled WGS sequence"/>
</dbReference>
<dbReference type="Proteomes" id="UP000286114">
    <property type="component" value="Unassembled WGS sequence"/>
</dbReference>
<name>A0A139K9L2_BACUN</name>
<evidence type="ECO:0000313" key="5">
    <source>
        <dbReference type="EMBL" id="KAB4211088.1"/>
    </source>
</evidence>
<reference evidence="7" key="4">
    <citation type="submission" date="2022-10" db="EMBL/GenBank/DDBJ databases">
        <title>Human gut microbiome strain richness.</title>
        <authorList>
            <person name="Chen-Liaw A."/>
        </authorList>
    </citation>
    <scope>NUCLEOTIDE SEQUENCE</scope>
    <source>
        <strain evidence="7">A1_m1001262Bd0_191120</strain>
    </source>
</reference>
<comment type="caution">
    <text evidence="15">The sequence shown here is derived from an EMBL/GenBank/DDBJ whole genome shotgun (WGS) entry which is preliminary data.</text>
</comment>
<dbReference type="Proteomes" id="UP000432488">
    <property type="component" value="Unassembled WGS sequence"/>
</dbReference>
<evidence type="ECO:0000313" key="18">
    <source>
        <dbReference type="Proteomes" id="UP000260795"/>
    </source>
</evidence>
<evidence type="ECO:0000259" key="2">
    <source>
        <dbReference type="Pfam" id="PF04773"/>
    </source>
</evidence>
<evidence type="ECO:0000313" key="11">
    <source>
        <dbReference type="EMBL" id="RGL15757.1"/>
    </source>
</evidence>
<dbReference type="EMBL" id="JAQNQY010000019">
    <property type="protein sequence ID" value="MDC1753893.1"/>
    <property type="molecule type" value="Genomic_DNA"/>
</dbReference>
<dbReference type="AlphaFoldDB" id="A0A139K9L2"/>
<dbReference type="Proteomes" id="UP000466952">
    <property type="component" value="Unassembled WGS sequence"/>
</dbReference>
<dbReference type="EMBL" id="QSPV01000006">
    <property type="protein sequence ID" value="RGJ93903.1"/>
    <property type="molecule type" value="Genomic_DNA"/>
</dbReference>
<evidence type="ECO:0000313" key="21">
    <source>
        <dbReference type="Proteomes" id="UP000283766"/>
    </source>
</evidence>
<evidence type="ECO:0000313" key="16">
    <source>
        <dbReference type="EMBL" id="RHH34852.1"/>
    </source>
</evidence>
<dbReference type="EMBL" id="QSJZ01000022">
    <property type="protein sequence ID" value="RHE19645.1"/>
    <property type="molecule type" value="Genomic_DNA"/>
</dbReference>
<evidence type="ECO:0000313" key="23">
    <source>
        <dbReference type="Proteomes" id="UP000285343"/>
    </source>
</evidence>
<dbReference type="EMBL" id="WCUV01000017">
    <property type="protein sequence ID" value="KAB4087585.1"/>
    <property type="molecule type" value="Genomic_DNA"/>
</dbReference>
<dbReference type="PANTHER" id="PTHR30273">
    <property type="entry name" value="PERIPLASMIC SIGNAL SENSOR AND SIGMA FACTOR ACTIVATOR FECR-RELATED"/>
    <property type="match status" value="1"/>
</dbReference>
<dbReference type="Proteomes" id="UP001218502">
    <property type="component" value="Unassembled WGS sequence"/>
</dbReference>
<reference evidence="18 19" key="2">
    <citation type="submission" date="2018-08" db="EMBL/GenBank/DDBJ databases">
        <title>A genome reference for cultivated species of the human gut microbiota.</title>
        <authorList>
            <person name="Zou Y."/>
            <person name="Xue W."/>
            <person name="Luo G."/>
        </authorList>
    </citation>
    <scope>NUCLEOTIDE SEQUENCE [LARGE SCALE GENOMIC DNA]</scope>
    <source>
        <strain evidence="12 23">AF14-42</strain>
        <strain evidence="16 21">AM18-14LB</strain>
        <strain evidence="15 22">AM27-46</strain>
        <strain evidence="14 20">AM29-12AC</strain>
        <strain evidence="13 24">AM39-1</strain>
        <strain evidence="11 18">TF08-13</strain>
        <strain evidence="10 19">TM04-30</strain>
    </source>
</reference>
<evidence type="ECO:0000313" key="22">
    <source>
        <dbReference type="Proteomes" id="UP000284640"/>
    </source>
</evidence>
<evidence type="ECO:0000256" key="1">
    <source>
        <dbReference type="SAM" id="Phobius"/>
    </source>
</evidence>
<evidence type="ECO:0000313" key="19">
    <source>
        <dbReference type="Proteomes" id="UP000260844"/>
    </source>
</evidence>
<dbReference type="InterPro" id="IPR006860">
    <property type="entry name" value="FecR"/>
</dbReference>
<dbReference type="Proteomes" id="UP000260795">
    <property type="component" value="Unassembled WGS sequence"/>
</dbReference>
<gene>
    <name evidence="9" type="ORF">BHV79_03050</name>
    <name evidence="16" type="ORF">DW216_02870</name>
    <name evidence="15" type="ORF">DW729_03300</name>
    <name evidence="14" type="ORF">DW758_18575</name>
    <name evidence="13" type="ORF">DW873_05165</name>
    <name evidence="12" type="ORF">DWW14_09370</name>
    <name evidence="11" type="ORF">DXC80_05725</name>
    <name evidence="10" type="ORF">DXD40_08695</name>
    <name evidence="6" type="ORF">GAP47_17005</name>
    <name evidence="5" type="ORF">GAP55_14570</name>
    <name evidence="3" type="ORF">GAQ56_19385</name>
    <name evidence="4" type="ORF">GAQ59_16315</name>
    <name evidence="7" type="ORF">POY80_15740</name>
    <name evidence="8" type="ORF">RVH16_09270</name>
</gene>
<accession>A0A139K9L2</accession>
<evidence type="ECO:0000313" key="7">
    <source>
        <dbReference type="EMBL" id="MDC1753893.1"/>
    </source>
</evidence>
<dbReference type="Proteomes" id="UP000433928">
    <property type="component" value="Unassembled WGS sequence"/>
</dbReference>
<feature type="domain" description="FecR protein" evidence="2">
    <location>
        <begin position="90"/>
        <end position="172"/>
    </location>
</feature>
<evidence type="ECO:0000313" key="24">
    <source>
        <dbReference type="Proteomes" id="UP000286114"/>
    </source>
</evidence>
<evidence type="ECO:0000313" key="6">
    <source>
        <dbReference type="EMBL" id="KAB4232475.1"/>
    </source>
</evidence>
<evidence type="ECO:0000313" key="20">
    <source>
        <dbReference type="Proteomes" id="UP000283601"/>
    </source>
</evidence>
<evidence type="ECO:0000313" key="15">
    <source>
        <dbReference type="EMBL" id="RHE61268.1"/>
    </source>
</evidence>
<evidence type="ECO:0000313" key="3">
    <source>
        <dbReference type="EMBL" id="KAB4087585.1"/>
    </source>
</evidence>
<evidence type="ECO:0000313" key="10">
    <source>
        <dbReference type="EMBL" id="RGJ93903.1"/>
    </source>
</evidence>
<dbReference type="EMBL" id="WCUG01000017">
    <property type="protein sequence ID" value="KAB4168016.1"/>
    <property type="molecule type" value="Genomic_DNA"/>
</dbReference>